<dbReference type="FunFam" id="3.40.50.300:FF:000047">
    <property type="entry name" value="6-phosphofructo-2-kinase/fructose-2, 6-bisphosphatase 3 isoform 2"/>
    <property type="match status" value="1"/>
</dbReference>
<evidence type="ECO:0000313" key="15">
    <source>
        <dbReference type="Proteomes" id="UP000322234"/>
    </source>
</evidence>
<keyword evidence="15" id="KW-1185">Reference proteome</keyword>
<dbReference type="InterPro" id="IPR013079">
    <property type="entry name" value="6Phosfructo_kin"/>
</dbReference>
<evidence type="ECO:0000256" key="9">
    <source>
        <dbReference type="ARBA" id="ARBA00022840"/>
    </source>
</evidence>
<evidence type="ECO:0000256" key="12">
    <source>
        <dbReference type="PIRSR" id="PIRSR613078-2"/>
    </source>
</evidence>
<dbReference type="GO" id="GO:0003873">
    <property type="term" value="F:6-phosphofructo-2-kinase activity"/>
    <property type="evidence" value="ECO:0007669"/>
    <property type="project" value="InterPro"/>
</dbReference>
<keyword evidence="5" id="KW-0808">Transferase</keyword>
<keyword evidence="4" id="KW-0597">Phosphoprotein</keyword>
<keyword evidence="10" id="KW-0511">Multifunctional enzyme</keyword>
<dbReference type="FunFam" id="3.40.50.1240:FF:000001">
    <property type="entry name" value="6-phosphofructo-2-kinase/fructose-2, 6-bisphosphatase 3 isoform 2"/>
    <property type="match status" value="1"/>
</dbReference>
<dbReference type="SUPFAM" id="SSF53254">
    <property type="entry name" value="Phosphoglycerate mutase-like"/>
    <property type="match status" value="1"/>
</dbReference>
<accession>A0A6B0SGZ0</accession>
<feature type="active site" description="Tele-phosphohistidine intermediate" evidence="11">
    <location>
        <position position="291"/>
    </location>
</feature>
<evidence type="ECO:0000256" key="5">
    <source>
        <dbReference type="ARBA" id="ARBA00022679"/>
    </source>
</evidence>
<dbReference type="SMART" id="SM00855">
    <property type="entry name" value="PGAM"/>
    <property type="match status" value="1"/>
</dbReference>
<keyword evidence="7" id="KW-0418">Kinase</keyword>
<dbReference type="Pfam" id="PF00300">
    <property type="entry name" value="His_Phos_1"/>
    <property type="match status" value="1"/>
</dbReference>
<dbReference type="InterPro" id="IPR029033">
    <property type="entry name" value="His_PPase_superfam"/>
</dbReference>
<feature type="domain" description="6-phosphofructo-2-kinase" evidence="13">
    <location>
        <begin position="67"/>
        <end position="283"/>
    </location>
</feature>
<evidence type="ECO:0000256" key="10">
    <source>
        <dbReference type="ARBA" id="ARBA00023268"/>
    </source>
</evidence>
<dbReference type="InterPro" id="IPR013078">
    <property type="entry name" value="His_Pase_superF_clade-1"/>
</dbReference>
<dbReference type="GO" id="GO:0006000">
    <property type="term" value="P:fructose metabolic process"/>
    <property type="evidence" value="ECO:0007669"/>
    <property type="project" value="InterPro"/>
</dbReference>
<dbReference type="SUPFAM" id="SSF52540">
    <property type="entry name" value="P-loop containing nucleoside triphosphate hydrolases"/>
    <property type="match status" value="1"/>
</dbReference>
<dbReference type="AlphaFoldDB" id="A0A6B0SGZ0"/>
<feature type="binding site" evidence="12">
    <location>
        <position position="340"/>
    </location>
    <ligand>
        <name>substrate</name>
    </ligand>
</feature>
<evidence type="ECO:0000256" key="3">
    <source>
        <dbReference type="ARBA" id="ARBA00011738"/>
    </source>
</evidence>
<comment type="caution">
    <text evidence="14">The sequence shown here is derived from an EMBL/GenBank/DDBJ whole genome shotgun (WGS) entry which is preliminary data.</text>
</comment>
<proteinExistence type="inferred from homology"/>
<dbReference type="GO" id="GO:0043540">
    <property type="term" value="C:6-phosphofructo-2-kinase/fructose-2,6-biphosphatase complex"/>
    <property type="evidence" value="ECO:0007669"/>
    <property type="project" value="TreeGrafter"/>
</dbReference>
<dbReference type="InterPro" id="IPR003094">
    <property type="entry name" value="6Pfruct_kin"/>
</dbReference>
<dbReference type="GO" id="GO:0006003">
    <property type="term" value="P:fructose 2,6-bisphosphate metabolic process"/>
    <property type="evidence" value="ECO:0007669"/>
    <property type="project" value="InterPro"/>
</dbReference>
<reference evidence="14" key="1">
    <citation type="submission" date="2019-10" db="EMBL/GenBank/DDBJ databases">
        <title>The sequence and de novo assembly of the wild yak genome.</title>
        <authorList>
            <person name="Liu Y."/>
        </authorList>
    </citation>
    <scope>NUCLEOTIDE SEQUENCE [LARGE SCALE GENOMIC DNA]</scope>
    <source>
        <strain evidence="14">WY2019</strain>
    </source>
</reference>
<comment type="similarity">
    <text evidence="2">In the C-terminal section; belongs to the phosphoglycerate mutase family.</text>
</comment>
<dbReference type="PIRSF" id="PIRSF000709">
    <property type="entry name" value="6PFK_2-Ptase"/>
    <property type="match status" value="1"/>
</dbReference>
<dbReference type="Gene3D" id="3.40.50.300">
    <property type="entry name" value="P-loop containing nucleotide triphosphate hydrolases"/>
    <property type="match status" value="1"/>
</dbReference>
<comment type="subunit">
    <text evidence="3">Homodimer.</text>
</comment>
<evidence type="ECO:0000256" key="2">
    <source>
        <dbReference type="ARBA" id="ARBA00008408"/>
    </source>
</evidence>
<dbReference type="Gene3D" id="3.40.50.1240">
    <property type="entry name" value="Phosphoglycerate mutase-like"/>
    <property type="match status" value="1"/>
</dbReference>
<evidence type="ECO:0000256" key="1">
    <source>
        <dbReference type="ARBA" id="ARBA00003771"/>
    </source>
</evidence>
<sequence length="503" mass="58242">MGVEDQRTWPPVHPHPNLKVGKDEQLDEIAVGHSCSHRNQCEIQENKIQEIFYWDCNSSPSPEPIPSIPQFTNSPTMVIMVGLPARGKTYISTKLTRYLNWIGTPTKVFNLGQYRREAVSYKNYEFFLPDNMEALLIRKQCALAALKDVHSYLSHEEGRVAVFDATNTTRERRSLILQFAKEHGYKVEALSESLSPMVLSPFFQQVKLGSPDYIDCDREKVLEDFLKRIECYEVNYQPLDDELDSHLSYIKIFDVGTRYMVNRVQDHIQSRTVYYLMNIHVTPRSIYLCRHGESELNLRGRIGGDSGLSARGKQYAYALANFIQSQGISSLKVWTSHMKRTIQTAEALGIPYEQWKALNEIDAGVCEEMTYEEIQEHYPEEFALRDQDKYRYRYPKGESYEDLVQRLEPVIMELERQENVLVICHQAVMRCLLAYFLDKSSDELPYLKCPLHTVLKLTPVAYGCKVESIYLNVEAVNTHREKPENVDITREPEEALDTVPAHY</sequence>
<dbReference type="PANTHER" id="PTHR10606:SF15">
    <property type="entry name" value="6-PHOSPHOFRUCTO-2-KINASE_FRUCTOSE-2,6-BISPHOSPHATASE 1"/>
    <property type="match status" value="1"/>
</dbReference>
<dbReference type="PROSITE" id="PS00175">
    <property type="entry name" value="PG_MUTASE"/>
    <property type="match status" value="1"/>
</dbReference>
<evidence type="ECO:0000256" key="8">
    <source>
        <dbReference type="ARBA" id="ARBA00022801"/>
    </source>
</evidence>
<dbReference type="Proteomes" id="UP000322234">
    <property type="component" value="Unassembled WGS sequence"/>
</dbReference>
<dbReference type="Pfam" id="PF01591">
    <property type="entry name" value="6PF2K"/>
    <property type="match status" value="1"/>
</dbReference>
<evidence type="ECO:0000313" key="14">
    <source>
        <dbReference type="EMBL" id="MXQ99264.1"/>
    </source>
</evidence>
<keyword evidence="9" id="KW-0067">ATP-binding</keyword>
<dbReference type="PRINTS" id="PR00991">
    <property type="entry name" value="6PFRUCTKNASE"/>
</dbReference>
<feature type="binding site" evidence="12">
    <location>
        <begin position="290"/>
        <end position="297"/>
    </location>
    <ligand>
        <name>substrate</name>
    </ligand>
</feature>
<dbReference type="PANTHER" id="PTHR10606">
    <property type="entry name" value="6-PHOSPHOFRUCTO-2-KINASE/FRUCTOSE-2,6-BISPHOSPHATASE"/>
    <property type="match status" value="1"/>
</dbReference>
<gene>
    <name evidence="14" type="ORF">E5288_WYG003498</name>
</gene>
<evidence type="ECO:0000256" key="6">
    <source>
        <dbReference type="ARBA" id="ARBA00022741"/>
    </source>
</evidence>
<dbReference type="InterPro" id="IPR027417">
    <property type="entry name" value="P-loop_NTPase"/>
</dbReference>
<dbReference type="InterPro" id="IPR001345">
    <property type="entry name" value="PG/BPGM_mutase_AS"/>
</dbReference>
<evidence type="ECO:0000256" key="4">
    <source>
        <dbReference type="ARBA" id="ARBA00022553"/>
    </source>
</evidence>
<evidence type="ECO:0000256" key="11">
    <source>
        <dbReference type="PIRSR" id="PIRSR613078-1"/>
    </source>
</evidence>
<comment type="function">
    <text evidence="1">Synthesis and degradation of fructose 2,6-bisphosphate.</text>
</comment>
<dbReference type="EMBL" id="VBQZ03000395">
    <property type="protein sequence ID" value="MXQ99264.1"/>
    <property type="molecule type" value="Genomic_DNA"/>
</dbReference>
<keyword evidence="6" id="KW-0547">Nucleotide-binding</keyword>
<dbReference type="GO" id="GO:0004331">
    <property type="term" value="F:fructose-2,6-bisphosphate 2-phosphatase activity"/>
    <property type="evidence" value="ECO:0007669"/>
    <property type="project" value="TreeGrafter"/>
</dbReference>
<protein>
    <recommendedName>
        <fullName evidence="13">6-phosphofructo-2-kinase domain-containing protein</fullName>
    </recommendedName>
</protein>
<name>A0A6B0SGZ0_9CETA</name>
<organism evidence="14 15">
    <name type="scientific">Bos mutus</name>
    <name type="common">wild yak</name>
    <dbReference type="NCBI Taxonomy" id="72004"/>
    <lineage>
        <taxon>Eukaryota</taxon>
        <taxon>Metazoa</taxon>
        <taxon>Chordata</taxon>
        <taxon>Craniata</taxon>
        <taxon>Vertebrata</taxon>
        <taxon>Euteleostomi</taxon>
        <taxon>Mammalia</taxon>
        <taxon>Eutheria</taxon>
        <taxon>Laurasiatheria</taxon>
        <taxon>Artiodactyla</taxon>
        <taxon>Ruminantia</taxon>
        <taxon>Pecora</taxon>
        <taxon>Bovidae</taxon>
        <taxon>Bovinae</taxon>
        <taxon>Bos</taxon>
    </lineage>
</organism>
<evidence type="ECO:0000256" key="7">
    <source>
        <dbReference type="ARBA" id="ARBA00022777"/>
    </source>
</evidence>
<dbReference type="CDD" id="cd07067">
    <property type="entry name" value="HP_PGM_like"/>
    <property type="match status" value="1"/>
</dbReference>
<evidence type="ECO:0000259" key="13">
    <source>
        <dbReference type="Pfam" id="PF01591"/>
    </source>
</evidence>
<feature type="active site" description="Proton donor/acceptor" evidence="11">
    <location>
        <position position="360"/>
    </location>
</feature>
<keyword evidence="8" id="KW-0378">Hydrolase</keyword>
<dbReference type="GO" id="GO:0005524">
    <property type="term" value="F:ATP binding"/>
    <property type="evidence" value="ECO:0007669"/>
    <property type="project" value="UniProtKB-KW"/>
</dbReference>